<evidence type="ECO:0000313" key="3">
    <source>
        <dbReference type="Proteomes" id="UP000011864"/>
    </source>
</evidence>
<sequence length="366" mass="40071">MTINRRQFMLGASQAALAAWFLPACTAQKSEQWLVSTCNDQQGQNMAAAINSQGQIVSTVNLPARGHDSLALPHKPGHALVFARRPDRFAIEVDFINGEIVSHIQSQADSHFYGHGAFSKDNKYLYTTENLYDKKRGLIVVRDAQTYQVLDRFDSGGIGPHELMLMPDGNTLVIANGGIETHPSQPRKKLNIETMQPNLAYLDIATGKILSSFAPPDHQLSIRHLTVNPNGAVYAGAQYQGRKSTIHPLVFAHHGEDNLQAFRASQTQWFKMQQYTASLLVKDDLLCVSCPRGSHLSFWDTATREFIGQQAFSDVSGLAYSNGNLLASSGKGLLKKLNHANPITGPASTSSLALKFDNHMTMIAAG</sequence>
<dbReference type="Gene3D" id="2.130.10.10">
    <property type="entry name" value="YVTN repeat-like/Quinoprotein amine dehydrogenase"/>
    <property type="match status" value="1"/>
</dbReference>
<dbReference type="SUPFAM" id="SSF50969">
    <property type="entry name" value="YVTN repeat-like/Quinoprotein amine dehydrogenase"/>
    <property type="match status" value="1"/>
</dbReference>
<dbReference type="Pfam" id="PF07433">
    <property type="entry name" value="DUF1513"/>
    <property type="match status" value="1"/>
</dbReference>
<dbReference type="Proteomes" id="UP000011864">
    <property type="component" value="Chromosome"/>
</dbReference>
<dbReference type="InterPro" id="IPR006311">
    <property type="entry name" value="TAT_signal"/>
</dbReference>
<dbReference type="EMBL" id="CP003837">
    <property type="protein sequence ID" value="AGH46688.1"/>
    <property type="molecule type" value="Genomic_DNA"/>
</dbReference>
<dbReference type="eggNOG" id="COG3490">
    <property type="taxonomic scope" value="Bacteria"/>
</dbReference>
<dbReference type="AlphaFoldDB" id="K6Z0N3"/>
<accession>K6Z0N3</accession>
<dbReference type="InterPro" id="IPR011044">
    <property type="entry name" value="Quino_amine_DH_bsu"/>
</dbReference>
<dbReference type="PROSITE" id="PS51318">
    <property type="entry name" value="TAT"/>
    <property type="match status" value="1"/>
</dbReference>
<feature type="chain" id="PRO_5003901680" description="Twin-arginine translocation pathway signal" evidence="1">
    <location>
        <begin position="19"/>
        <end position="366"/>
    </location>
</feature>
<organism evidence="2 3">
    <name type="scientific">Paraglaciecola psychrophila 170</name>
    <dbReference type="NCBI Taxonomy" id="1129794"/>
    <lineage>
        <taxon>Bacteria</taxon>
        <taxon>Pseudomonadati</taxon>
        <taxon>Pseudomonadota</taxon>
        <taxon>Gammaproteobacteria</taxon>
        <taxon>Alteromonadales</taxon>
        <taxon>Alteromonadaceae</taxon>
        <taxon>Paraglaciecola</taxon>
    </lineage>
</organism>
<name>K6Z0N3_9ALTE</name>
<proteinExistence type="predicted"/>
<dbReference type="OrthoDB" id="5624218at2"/>
<dbReference type="STRING" id="1129794.C427_4589"/>
<dbReference type="HOGENOM" id="CLU_047398_0_0_6"/>
<keyword evidence="3" id="KW-1185">Reference proteome</keyword>
<dbReference type="InterPro" id="IPR008311">
    <property type="entry name" value="UCP028101"/>
</dbReference>
<dbReference type="KEGG" id="gps:C427_4589"/>
<evidence type="ECO:0000256" key="1">
    <source>
        <dbReference type="SAM" id="SignalP"/>
    </source>
</evidence>
<protein>
    <recommendedName>
        <fullName evidence="4">Twin-arginine translocation pathway signal</fullName>
    </recommendedName>
</protein>
<evidence type="ECO:0008006" key="4">
    <source>
        <dbReference type="Google" id="ProtNLM"/>
    </source>
</evidence>
<feature type="signal peptide" evidence="1">
    <location>
        <begin position="1"/>
        <end position="18"/>
    </location>
</feature>
<dbReference type="InterPro" id="IPR015943">
    <property type="entry name" value="WD40/YVTN_repeat-like_dom_sf"/>
</dbReference>
<dbReference type="PATRIC" id="fig|1129794.4.peg.4568"/>
<dbReference type="PIRSF" id="PIRSF028101">
    <property type="entry name" value="UCP028101"/>
    <property type="match status" value="1"/>
</dbReference>
<evidence type="ECO:0000313" key="2">
    <source>
        <dbReference type="EMBL" id="AGH46688.1"/>
    </source>
</evidence>
<dbReference type="RefSeq" id="WP_007639854.1">
    <property type="nucleotide sequence ID" value="NC_020514.1"/>
</dbReference>
<keyword evidence="1" id="KW-0732">Signal</keyword>
<reference evidence="2 3" key="1">
    <citation type="journal article" date="2013" name="Genome Announc.">
        <title>Complete Genome Sequence of Glaciecola psychrophila Strain 170T.</title>
        <authorList>
            <person name="Yin J."/>
            <person name="Chen J."/>
            <person name="Liu G."/>
            <person name="Yu Y."/>
            <person name="Song L."/>
            <person name="Wang X."/>
            <person name="Qu X."/>
        </authorList>
    </citation>
    <scope>NUCLEOTIDE SEQUENCE [LARGE SCALE GENOMIC DNA]</scope>
    <source>
        <strain evidence="2 3">170</strain>
    </source>
</reference>
<gene>
    <name evidence="2" type="ORF">C427_4589</name>
</gene>